<dbReference type="NCBIfam" id="TIGR02644">
    <property type="entry name" value="Y_phosphoryl"/>
    <property type="match status" value="1"/>
</dbReference>
<dbReference type="SUPFAM" id="SSF54680">
    <property type="entry name" value="Pyrimidine nucleoside phosphorylase C-terminal domain"/>
    <property type="match status" value="1"/>
</dbReference>
<dbReference type="InterPro" id="IPR035902">
    <property type="entry name" value="Nuc_phospho_transferase"/>
</dbReference>
<keyword evidence="4" id="KW-0808">Transferase</keyword>
<dbReference type="NCBIfam" id="NF004490">
    <property type="entry name" value="PRK05820.1"/>
    <property type="match status" value="1"/>
</dbReference>
<dbReference type="PANTHER" id="PTHR10515:SF0">
    <property type="entry name" value="THYMIDINE PHOSPHORYLASE"/>
    <property type="match status" value="1"/>
</dbReference>
<gene>
    <name evidence="6" type="ORF">METZ01_LOCUS28543</name>
</gene>
<proteinExistence type="inferred from homology"/>
<dbReference type="AlphaFoldDB" id="A0A381QBC3"/>
<dbReference type="InterPro" id="IPR013465">
    <property type="entry name" value="Thymidine_Pase"/>
</dbReference>
<dbReference type="GO" id="GO:0005829">
    <property type="term" value="C:cytosol"/>
    <property type="evidence" value="ECO:0007669"/>
    <property type="project" value="TreeGrafter"/>
</dbReference>
<dbReference type="GO" id="GO:0004645">
    <property type="term" value="F:1,4-alpha-oligoglucan phosphorylase activity"/>
    <property type="evidence" value="ECO:0007669"/>
    <property type="project" value="InterPro"/>
</dbReference>
<dbReference type="HAMAP" id="MF_01628">
    <property type="entry name" value="Thymid_phosp"/>
    <property type="match status" value="1"/>
</dbReference>
<dbReference type="InterPro" id="IPR000053">
    <property type="entry name" value="Thymidine/pyrmidine_PPase"/>
</dbReference>
<protein>
    <recommendedName>
        <fullName evidence="5">Pyrimidine nucleoside phosphorylase C-terminal domain-containing protein</fullName>
    </recommendedName>
</protein>
<comment type="similarity">
    <text evidence="1">Belongs to the thymidine/pyrimidine-nucleoside phosphorylase family.</text>
</comment>
<evidence type="ECO:0000313" key="6">
    <source>
        <dbReference type="EMBL" id="SUZ75689.1"/>
    </source>
</evidence>
<evidence type="ECO:0000256" key="3">
    <source>
        <dbReference type="ARBA" id="ARBA00022676"/>
    </source>
</evidence>
<dbReference type="Gene3D" id="1.20.970.10">
    <property type="entry name" value="Transferase, Pyrimidine Nucleoside Phosphorylase, Chain C"/>
    <property type="match status" value="1"/>
</dbReference>
<dbReference type="PIRSF" id="PIRSF000478">
    <property type="entry name" value="TP_PyNP"/>
    <property type="match status" value="1"/>
</dbReference>
<dbReference type="Pfam" id="PF00591">
    <property type="entry name" value="Glycos_transf_3"/>
    <property type="match status" value="1"/>
</dbReference>
<organism evidence="6">
    <name type="scientific">marine metagenome</name>
    <dbReference type="NCBI Taxonomy" id="408172"/>
    <lineage>
        <taxon>unclassified sequences</taxon>
        <taxon>metagenomes</taxon>
        <taxon>ecological metagenomes</taxon>
    </lineage>
</organism>
<dbReference type="InterPro" id="IPR013102">
    <property type="entry name" value="PYNP_C"/>
</dbReference>
<sequence length="440" mass="46910">MLPQEIIRKKRNGQALHEKEISFIISGITDGTFSENQLAAFAMAVYFQGMSLDECTILTECMMRSGRVLDWSDLDLNGPVVDKHSTGGVGDKVSLMLAPIIAACGIYNPMISGRGLGHTGGTLDKLESIPGYNTYPDNALFLRTVKDVGCAVIGQTADLAPADKIFYSVRDVTATIESVPLITASILSKKLAAGLDGLVVDVKTGNGAFADQLDMAEKIANSIFDVSNHFGVKTSALITDMNQPLGRTVGNALEVRETVDYLTGADQDPRLHEVVIALAAEMLVVAGLTETIEQGVEKANEVSASGRGAEIFNRMVSALGGPADFIENYNQYLPQAPIVKPVPASKTGYITSIDTRSVGLTVVELGGGRKKVTDSIDHSVGLDIHVALGENVKAGQPLAEIHARTEEQLNAAIQTIQNAYIISESPPDPAVTIIDRINYK</sequence>
<dbReference type="Gene3D" id="3.40.1030.10">
    <property type="entry name" value="Nucleoside phosphorylase/phosphoribosyltransferase catalytic domain"/>
    <property type="match status" value="1"/>
</dbReference>
<dbReference type="SUPFAM" id="SSF52418">
    <property type="entry name" value="Nucleoside phosphorylase/phosphoribosyltransferase catalytic domain"/>
    <property type="match status" value="1"/>
</dbReference>
<comment type="subunit">
    <text evidence="2">Homodimer.</text>
</comment>
<dbReference type="InterPro" id="IPR018090">
    <property type="entry name" value="Pyrmidine_PPas_bac/euk"/>
</dbReference>
<dbReference type="NCBIfam" id="TIGR02643">
    <property type="entry name" value="T_phosphoryl"/>
    <property type="match status" value="1"/>
</dbReference>
<dbReference type="SMART" id="SM00941">
    <property type="entry name" value="PYNP_C"/>
    <property type="match status" value="1"/>
</dbReference>
<keyword evidence="3" id="KW-0328">Glycosyltransferase</keyword>
<dbReference type="PANTHER" id="PTHR10515">
    <property type="entry name" value="THYMIDINE PHOSPHORYLASE"/>
    <property type="match status" value="1"/>
</dbReference>
<evidence type="ECO:0000256" key="2">
    <source>
        <dbReference type="ARBA" id="ARBA00011738"/>
    </source>
</evidence>
<name>A0A381QBC3_9ZZZZ</name>
<dbReference type="Pfam" id="PF02885">
    <property type="entry name" value="Glycos_trans_3N"/>
    <property type="match status" value="1"/>
</dbReference>
<dbReference type="GO" id="GO:0006206">
    <property type="term" value="P:pyrimidine nucleobase metabolic process"/>
    <property type="evidence" value="ECO:0007669"/>
    <property type="project" value="InterPro"/>
</dbReference>
<dbReference type="InterPro" id="IPR000312">
    <property type="entry name" value="Glycosyl_Trfase_fam3"/>
</dbReference>
<evidence type="ECO:0000259" key="5">
    <source>
        <dbReference type="SMART" id="SM00941"/>
    </source>
</evidence>
<dbReference type="GO" id="GO:0009032">
    <property type="term" value="F:thymidine phosphorylase activity"/>
    <property type="evidence" value="ECO:0007669"/>
    <property type="project" value="InterPro"/>
</dbReference>
<dbReference type="FunFam" id="3.40.1030.10:FF:000003">
    <property type="entry name" value="Pyrimidine-nucleoside phosphorylase"/>
    <property type="match status" value="1"/>
</dbReference>
<evidence type="ECO:0000256" key="4">
    <source>
        <dbReference type="ARBA" id="ARBA00022679"/>
    </source>
</evidence>
<dbReference type="InterPro" id="IPR036320">
    <property type="entry name" value="Glycosyl_Trfase_fam3_N_dom_sf"/>
</dbReference>
<dbReference type="Pfam" id="PF07831">
    <property type="entry name" value="PYNP_C"/>
    <property type="match status" value="1"/>
</dbReference>
<feature type="domain" description="Pyrimidine nucleoside phosphorylase C-terminal" evidence="5">
    <location>
        <begin position="349"/>
        <end position="423"/>
    </location>
</feature>
<dbReference type="InterPro" id="IPR017872">
    <property type="entry name" value="Pyrmidine_PPase_CS"/>
</dbReference>
<evidence type="ECO:0000256" key="1">
    <source>
        <dbReference type="ARBA" id="ARBA00006915"/>
    </source>
</evidence>
<dbReference type="InterPro" id="IPR017459">
    <property type="entry name" value="Glycosyl_Trfase_fam3_N_dom"/>
</dbReference>
<accession>A0A381QBC3</accession>
<dbReference type="InterPro" id="IPR036566">
    <property type="entry name" value="PYNP-like_C_sf"/>
</dbReference>
<dbReference type="SUPFAM" id="SSF47648">
    <property type="entry name" value="Nucleoside phosphorylase/phosphoribosyltransferase N-terminal domain"/>
    <property type="match status" value="1"/>
</dbReference>
<dbReference type="Gene3D" id="3.90.1170.30">
    <property type="entry name" value="Pyrimidine nucleoside phosphorylase-like, C-terminal domain"/>
    <property type="match status" value="1"/>
</dbReference>
<reference evidence="6" key="1">
    <citation type="submission" date="2018-05" db="EMBL/GenBank/DDBJ databases">
        <authorList>
            <person name="Lanie J.A."/>
            <person name="Ng W.-L."/>
            <person name="Kazmierczak K.M."/>
            <person name="Andrzejewski T.M."/>
            <person name="Davidsen T.M."/>
            <person name="Wayne K.J."/>
            <person name="Tettelin H."/>
            <person name="Glass J.I."/>
            <person name="Rusch D."/>
            <person name="Podicherti R."/>
            <person name="Tsui H.-C.T."/>
            <person name="Winkler M.E."/>
        </authorList>
    </citation>
    <scope>NUCLEOTIDE SEQUENCE</scope>
</reference>
<dbReference type="PROSITE" id="PS00647">
    <property type="entry name" value="THYMID_PHOSPHORYLASE"/>
    <property type="match status" value="1"/>
</dbReference>
<dbReference type="GO" id="GO:0006213">
    <property type="term" value="P:pyrimidine nucleoside metabolic process"/>
    <property type="evidence" value="ECO:0007669"/>
    <property type="project" value="InterPro"/>
</dbReference>
<dbReference type="EMBL" id="UINC01001254">
    <property type="protein sequence ID" value="SUZ75689.1"/>
    <property type="molecule type" value="Genomic_DNA"/>
</dbReference>